<organism evidence="2 3">
    <name type="scientific">Eumeta variegata</name>
    <name type="common">Bagworm moth</name>
    <name type="synonym">Eumeta japonica</name>
    <dbReference type="NCBI Taxonomy" id="151549"/>
    <lineage>
        <taxon>Eukaryota</taxon>
        <taxon>Metazoa</taxon>
        <taxon>Ecdysozoa</taxon>
        <taxon>Arthropoda</taxon>
        <taxon>Hexapoda</taxon>
        <taxon>Insecta</taxon>
        <taxon>Pterygota</taxon>
        <taxon>Neoptera</taxon>
        <taxon>Endopterygota</taxon>
        <taxon>Lepidoptera</taxon>
        <taxon>Glossata</taxon>
        <taxon>Ditrysia</taxon>
        <taxon>Tineoidea</taxon>
        <taxon>Psychidae</taxon>
        <taxon>Oiketicinae</taxon>
        <taxon>Eumeta</taxon>
    </lineage>
</organism>
<reference evidence="2 3" key="1">
    <citation type="journal article" date="2019" name="Commun. Biol.">
        <title>The bagworm genome reveals a unique fibroin gene that provides high tensile strength.</title>
        <authorList>
            <person name="Kono N."/>
            <person name="Nakamura H."/>
            <person name="Ohtoshi R."/>
            <person name="Tomita M."/>
            <person name="Numata K."/>
            <person name="Arakawa K."/>
        </authorList>
    </citation>
    <scope>NUCLEOTIDE SEQUENCE [LARGE SCALE GENOMIC DNA]</scope>
</reference>
<accession>A0A4C1WGF7</accession>
<feature type="region of interest" description="Disordered" evidence="1">
    <location>
        <begin position="94"/>
        <end position="120"/>
    </location>
</feature>
<evidence type="ECO:0000256" key="1">
    <source>
        <dbReference type="SAM" id="MobiDB-lite"/>
    </source>
</evidence>
<protein>
    <submittedName>
        <fullName evidence="2">Uncharacterized protein</fullName>
    </submittedName>
</protein>
<evidence type="ECO:0000313" key="2">
    <source>
        <dbReference type="EMBL" id="GBP49469.1"/>
    </source>
</evidence>
<comment type="caution">
    <text evidence="2">The sequence shown here is derived from an EMBL/GenBank/DDBJ whole genome shotgun (WGS) entry which is preliminary data.</text>
</comment>
<dbReference type="Proteomes" id="UP000299102">
    <property type="component" value="Unassembled WGS sequence"/>
</dbReference>
<sequence>MCAVYRQRSFENIKGHYKGVPDACSRVFIAERGRRSSAHQSARRACARCRRSQMLQRYRCDTNVKPKLDSVSKMYNKRFPRLTGFGIINTAAHCTSDPSRHSGQREYPSPPASRPQNNKTVELPFPVFHVAFRN</sequence>
<dbReference type="EMBL" id="BGZK01000545">
    <property type="protein sequence ID" value="GBP49469.1"/>
    <property type="molecule type" value="Genomic_DNA"/>
</dbReference>
<proteinExistence type="predicted"/>
<dbReference type="AlphaFoldDB" id="A0A4C1WGF7"/>
<keyword evidence="3" id="KW-1185">Reference proteome</keyword>
<evidence type="ECO:0000313" key="3">
    <source>
        <dbReference type="Proteomes" id="UP000299102"/>
    </source>
</evidence>
<gene>
    <name evidence="2" type="ORF">EVAR_25683_1</name>
</gene>
<name>A0A4C1WGF7_EUMVA</name>